<protein>
    <recommendedName>
        <fullName evidence="6 15">tRNA (guanine-N(1)-)-methyltransferase</fullName>
        <ecNumber evidence="5 15">2.1.1.228</ecNumber>
    </recommendedName>
    <alternativeName>
        <fullName evidence="12 15">M1G-methyltransferase</fullName>
    </alternativeName>
    <alternativeName>
        <fullName evidence="13 15">tRNA [GM37] methyltransferase</fullName>
    </alternativeName>
</protein>
<dbReference type="EMBL" id="DPBP01000005">
    <property type="protein sequence ID" value="HCE16430.1"/>
    <property type="molecule type" value="Genomic_DNA"/>
</dbReference>
<dbReference type="PIRSF" id="PIRSF000386">
    <property type="entry name" value="tRNA_mtase"/>
    <property type="match status" value="1"/>
</dbReference>
<dbReference type="STRING" id="229919.GCA_001050195_03099"/>
<dbReference type="RefSeq" id="WP_062195729.1">
    <property type="nucleotide sequence ID" value="NZ_DF967966.1"/>
</dbReference>
<dbReference type="GO" id="GO:0005829">
    <property type="term" value="C:cytosol"/>
    <property type="evidence" value="ECO:0007669"/>
    <property type="project" value="TreeGrafter"/>
</dbReference>
<evidence type="ECO:0000256" key="5">
    <source>
        <dbReference type="ARBA" id="ARBA00012807"/>
    </source>
</evidence>
<evidence type="ECO:0000259" key="18">
    <source>
        <dbReference type="Pfam" id="PF01746"/>
    </source>
</evidence>
<evidence type="ECO:0000256" key="4">
    <source>
        <dbReference type="ARBA" id="ARBA00011738"/>
    </source>
</evidence>
<dbReference type="InterPro" id="IPR029028">
    <property type="entry name" value="Alpha/beta_knot_MTases"/>
</dbReference>
<dbReference type="InterPro" id="IPR002649">
    <property type="entry name" value="tRNA_m1G_MeTrfase_TrmD"/>
</dbReference>
<evidence type="ECO:0000256" key="7">
    <source>
        <dbReference type="ARBA" id="ARBA00022490"/>
    </source>
</evidence>
<evidence type="ECO:0000256" key="1">
    <source>
        <dbReference type="ARBA" id="ARBA00002634"/>
    </source>
</evidence>
<comment type="function">
    <text evidence="1 15 17">Specifically methylates guanosine-37 in various tRNAs.</text>
</comment>
<dbReference type="NCBIfam" id="NF000648">
    <property type="entry name" value="PRK00026.1"/>
    <property type="match status" value="1"/>
</dbReference>
<organism evidence="20 22">
    <name type="scientific">Anaerolinea thermolimosa</name>
    <dbReference type="NCBI Taxonomy" id="229919"/>
    <lineage>
        <taxon>Bacteria</taxon>
        <taxon>Bacillati</taxon>
        <taxon>Chloroflexota</taxon>
        <taxon>Anaerolineae</taxon>
        <taxon>Anaerolineales</taxon>
        <taxon>Anaerolineaceae</taxon>
        <taxon>Anaerolinea</taxon>
    </lineage>
</organism>
<keyword evidence="10 15" id="KW-0949">S-adenosyl-L-methionine</keyword>
<dbReference type="PANTHER" id="PTHR46417">
    <property type="entry name" value="TRNA (GUANINE-N(1)-)-METHYLTRANSFERASE"/>
    <property type="match status" value="1"/>
</dbReference>
<proteinExistence type="inferred from homology"/>
<keyword evidence="9 15" id="KW-0808">Transferase</keyword>
<keyword evidence="21" id="KW-1185">Reference proteome</keyword>
<reference evidence="21" key="2">
    <citation type="submission" date="2015-07" db="EMBL/GenBank/DDBJ databases">
        <title>Draft Genome Sequences of Anaerolinea thermolimosa IMO-1, Bellilinea caldifistulae GOMI-1, Leptolinea tardivitalis YMTK-2, Levilinea saccharolytica KIBI-1,Longilinea arvoryzae KOME-1, Previously Described as Members of the Anaerolineaceae (Chloroflexi).</title>
        <authorList>
            <person name="Sekiguchi Y."/>
            <person name="Ohashi A."/>
            <person name="Matsuura N."/>
            <person name="Tourlousse M.D."/>
        </authorList>
    </citation>
    <scope>NUCLEOTIDE SEQUENCE [LARGE SCALE GENOMIC DNA]</scope>
    <source>
        <strain evidence="21">IMO-1</strain>
    </source>
</reference>
<evidence type="ECO:0000256" key="14">
    <source>
        <dbReference type="ARBA" id="ARBA00047783"/>
    </source>
</evidence>
<dbReference type="Proteomes" id="UP000253922">
    <property type="component" value="Unassembled WGS sequence"/>
</dbReference>
<comment type="subunit">
    <text evidence="4 15 17">Homodimer.</text>
</comment>
<dbReference type="HAMAP" id="MF_00605">
    <property type="entry name" value="TrmD"/>
    <property type="match status" value="1"/>
</dbReference>
<evidence type="ECO:0000313" key="21">
    <source>
        <dbReference type="Proteomes" id="UP000253922"/>
    </source>
</evidence>
<evidence type="ECO:0000256" key="3">
    <source>
        <dbReference type="ARBA" id="ARBA00007630"/>
    </source>
</evidence>
<dbReference type="CDD" id="cd18080">
    <property type="entry name" value="TrmD-like"/>
    <property type="match status" value="1"/>
</dbReference>
<keyword evidence="8 15" id="KW-0489">Methyltransferase</keyword>
<dbReference type="InterPro" id="IPR023148">
    <property type="entry name" value="tRNA_m1G_MeTrfase_C_sf"/>
</dbReference>
<evidence type="ECO:0000256" key="6">
    <source>
        <dbReference type="ARBA" id="ARBA00014679"/>
    </source>
</evidence>
<dbReference type="NCBIfam" id="TIGR00088">
    <property type="entry name" value="trmD"/>
    <property type="match status" value="1"/>
</dbReference>
<evidence type="ECO:0000256" key="2">
    <source>
        <dbReference type="ARBA" id="ARBA00004496"/>
    </source>
</evidence>
<dbReference type="InterPro" id="IPR029026">
    <property type="entry name" value="tRNA_m1G_MTases_N"/>
</dbReference>
<comment type="similarity">
    <text evidence="3 15 17">Belongs to the RNA methyltransferase TrmD family.</text>
</comment>
<reference evidence="19" key="1">
    <citation type="journal article" date="2015" name="Genome Announc.">
        <title>Draft Genome Sequences of Anaerolinea thermolimosa IMO-1, Bellilinea caldifistulae GOMI-1, Leptolinea tardivitalis YMTK-2, Levilinea saccharolytica KIBI-1, Longilinea arvoryzae KOME-1, Previously Described as Members of the Class Anaerolineae (Chloroflexi).</title>
        <authorList>
            <person name="Matsuura N."/>
            <person name="Tourlousse M.D."/>
            <person name="Ohashi A."/>
            <person name="Hugenholtz P."/>
            <person name="Sekiguchi Y."/>
        </authorList>
    </citation>
    <scope>NUCLEOTIDE SEQUENCE</scope>
    <source>
        <strain evidence="19">IMO-1</strain>
    </source>
</reference>
<comment type="subcellular location">
    <subcellularLocation>
        <location evidence="2 15 17">Cytoplasm</location>
    </subcellularLocation>
</comment>
<evidence type="ECO:0000256" key="8">
    <source>
        <dbReference type="ARBA" id="ARBA00022603"/>
    </source>
</evidence>
<evidence type="ECO:0000256" key="17">
    <source>
        <dbReference type="RuleBase" id="RU003464"/>
    </source>
</evidence>
<evidence type="ECO:0000256" key="15">
    <source>
        <dbReference type="HAMAP-Rule" id="MF_00605"/>
    </source>
</evidence>
<dbReference type="Proteomes" id="UP000264141">
    <property type="component" value="Unassembled WGS sequence"/>
</dbReference>
<evidence type="ECO:0000256" key="11">
    <source>
        <dbReference type="ARBA" id="ARBA00022694"/>
    </source>
</evidence>
<evidence type="ECO:0000256" key="9">
    <source>
        <dbReference type="ARBA" id="ARBA00022679"/>
    </source>
</evidence>
<feature type="binding site" evidence="15 16">
    <location>
        <begin position="132"/>
        <end position="137"/>
    </location>
    <ligand>
        <name>S-adenosyl-L-methionine</name>
        <dbReference type="ChEBI" id="CHEBI:59789"/>
    </ligand>
</feature>
<evidence type="ECO:0000313" key="19">
    <source>
        <dbReference type="EMBL" id="GAP08258.1"/>
    </source>
</evidence>
<feature type="binding site" evidence="15 16">
    <location>
        <position position="112"/>
    </location>
    <ligand>
        <name>S-adenosyl-L-methionine</name>
        <dbReference type="ChEBI" id="CHEBI:59789"/>
    </ligand>
</feature>
<evidence type="ECO:0000256" key="12">
    <source>
        <dbReference type="ARBA" id="ARBA00029736"/>
    </source>
</evidence>
<dbReference type="OrthoDB" id="9807416at2"/>
<reference evidence="20 22" key="3">
    <citation type="journal article" date="2018" name="Nat. Biotechnol.">
        <title>A standardized bacterial taxonomy based on genome phylogeny substantially revises the tree of life.</title>
        <authorList>
            <person name="Parks D.H."/>
            <person name="Chuvochina M."/>
            <person name="Waite D.W."/>
            <person name="Rinke C."/>
            <person name="Skarshewski A."/>
            <person name="Chaumeil P.A."/>
            <person name="Hugenholtz P."/>
        </authorList>
    </citation>
    <scope>NUCLEOTIDE SEQUENCE [LARGE SCALE GENOMIC DNA]</scope>
    <source>
        <strain evidence="20">UBA8781</strain>
    </source>
</reference>
<keyword evidence="11 15" id="KW-0819">tRNA processing</keyword>
<dbReference type="FunFam" id="1.10.1270.20:FF:000001">
    <property type="entry name" value="tRNA (guanine-N(1)-)-methyltransferase"/>
    <property type="match status" value="1"/>
</dbReference>
<dbReference type="EMBL" id="DF967966">
    <property type="protein sequence ID" value="GAP08258.1"/>
    <property type="molecule type" value="Genomic_DNA"/>
</dbReference>
<dbReference type="FunFam" id="3.40.1280.10:FF:000001">
    <property type="entry name" value="tRNA (guanine-N(1)-)-methyltransferase"/>
    <property type="match status" value="1"/>
</dbReference>
<dbReference type="EC" id="2.1.1.228" evidence="5 15"/>
<dbReference type="Gene3D" id="3.40.1280.10">
    <property type="match status" value="1"/>
</dbReference>
<evidence type="ECO:0000313" key="20">
    <source>
        <dbReference type="EMBL" id="HCE16430.1"/>
    </source>
</evidence>
<dbReference type="Pfam" id="PF01746">
    <property type="entry name" value="tRNA_m1G_MT"/>
    <property type="match status" value="1"/>
</dbReference>
<dbReference type="SUPFAM" id="SSF75217">
    <property type="entry name" value="alpha/beta knot"/>
    <property type="match status" value="1"/>
</dbReference>
<feature type="domain" description="tRNA methyltransferase TRMD/TRM10-type" evidence="18">
    <location>
        <begin position="1"/>
        <end position="224"/>
    </location>
</feature>
<dbReference type="GO" id="GO:0002939">
    <property type="term" value="P:tRNA N1-guanine methylation"/>
    <property type="evidence" value="ECO:0007669"/>
    <property type="project" value="TreeGrafter"/>
</dbReference>
<sequence>MRFDVFTLFPNLIHPYLSESILQRARERGLLEVFVHDIRAYTTDKHHITDEPPYGGGGGMVMKCEPIFNAIESVLGAPPSCPVILLTPQGRTFTQQVAQELAREPHLALLCGRYEGVDERVREHLVSDQISVGDYVLTGGELPALILIDAITRLLPGALGDPDGATDDSYASGLLEYPHYTRPAEFRGWKVPEVLLSGNHAQIARWRREQALLRTLLKRPDLLQRADLSEQDKKILKKLSENPEENFPS</sequence>
<evidence type="ECO:0000256" key="10">
    <source>
        <dbReference type="ARBA" id="ARBA00022691"/>
    </source>
</evidence>
<keyword evidence="7 15" id="KW-0963">Cytoplasm</keyword>
<evidence type="ECO:0000256" key="16">
    <source>
        <dbReference type="PIRSR" id="PIRSR000386-1"/>
    </source>
</evidence>
<dbReference type="GO" id="GO:0052906">
    <property type="term" value="F:tRNA (guanine(37)-N1)-methyltransferase activity"/>
    <property type="evidence" value="ECO:0007669"/>
    <property type="project" value="UniProtKB-UniRule"/>
</dbReference>
<accession>A0A3D1JCW8</accession>
<dbReference type="Gene3D" id="1.10.1270.20">
    <property type="entry name" value="tRNA(m1g37)methyltransferase, domain 2"/>
    <property type="match status" value="1"/>
</dbReference>
<dbReference type="AlphaFoldDB" id="A0A3D1JCW8"/>
<name>A0A3D1JCW8_9CHLR</name>
<dbReference type="InterPro" id="IPR016009">
    <property type="entry name" value="tRNA_MeTrfase_TRMD/TRM10"/>
</dbReference>
<evidence type="ECO:0000313" key="22">
    <source>
        <dbReference type="Proteomes" id="UP000264141"/>
    </source>
</evidence>
<gene>
    <name evidence="15" type="primary">trmD</name>
    <name evidence="19" type="ORF">ATHL_03160</name>
    <name evidence="20" type="ORF">DEQ80_01090</name>
</gene>
<evidence type="ECO:0000256" key="13">
    <source>
        <dbReference type="ARBA" id="ARBA00033392"/>
    </source>
</evidence>
<comment type="catalytic activity">
    <reaction evidence="14 15 17">
        <text>guanosine(37) in tRNA + S-adenosyl-L-methionine = N(1)-methylguanosine(37) in tRNA + S-adenosyl-L-homocysteine + H(+)</text>
        <dbReference type="Rhea" id="RHEA:36899"/>
        <dbReference type="Rhea" id="RHEA-COMP:10145"/>
        <dbReference type="Rhea" id="RHEA-COMP:10147"/>
        <dbReference type="ChEBI" id="CHEBI:15378"/>
        <dbReference type="ChEBI" id="CHEBI:57856"/>
        <dbReference type="ChEBI" id="CHEBI:59789"/>
        <dbReference type="ChEBI" id="CHEBI:73542"/>
        <dbReference type="ChEBI" id="CHEBI:74269"/>
        <dbReference type="EC" id="2.1.1.228"/>
    </reaction>
</comment>
<dbReference type="PANTHER" id="PTHR46417:SF1">
    <property type="entry name" value="TRNA (GUANINE-N(1)-)-METHYLTRANSFERASE"/>
    <property type="match status" value="1"/>
</dbReference>